<evidence type="ECO:0000256" key="3">
    <source>
        <dbReference type="ARBA" id="ARBA00020392"/>
    </source>
</evidence>
<dbReference type="InterPro" id="IPR012823">
    <property type="entry name" value="Flagell_FliJ"/>
</dbReference>
<evidence type="ECO:0000256" key="10">
    <source>
        <dbReference type="ARBA" id="ARBA00023225"/>
    </source>
</evidence>
<dbReference type="PANTHER" id="PTHR38786:SF1">
    <property type="entry name" value="FLAGELLAR FLIJ PROTEIN"/>
    <property type="match status" value="1"/>
</dbReference>
<sequence length="148" mass="17524">MAKQRSERLKVVLKVAEYHEREAAGYLAQYQQQLSAERLQLSQLDEYRTSYLREYGDITAVHTAADMTRYSDFIQRLVGAMDEQVRKVESAREQCEKVQQYWQVRRHKRKSLESLIDRLKASESAELDRKLQKELDELASLNRQNPPY</sequence>
<dbReference type="Proteomes" id="UP001595548">
    <property type="component" value="Unassembled WGS sequence"/>
</dbReference>
<evidence type="ECO:0000256" key="6">
    <source>
        <dbReference type="ARBA" id="ARBA00022500"/>
    </source>
</evidence>
<evidence type="ECO:0000256" key="11">
    <source>
        <dbReference type="SAM" id="Coils"/>
    </source>
</evidence>
<evidence type="ECO:0000256" key="7">
    <source>
        <dbReference type="ARBA" id="ARBA00022795"/>
    </source>
</evidence>
<organism evidence="12 13">
    <name type="scientific">Gilvimarinus japonicus</name>
    <dbReference type="NCBI Taxonomy" id="1796469"/>
    <lineage>
        <taxon>Bacteria</taxon>
        <taxon>Pseudomonadati</taxon>
        <taxon>Pseudomonadota</taxon>
        <taxon>Gammaproteobacteria</taxon>
        <taxon>Cellvibrionales</taxon>
        <taxon>Cellvibrionaceae</taxon>
        <taxon>Gilvimarinus</taxon>
    </lineage>
</organism>
<comment type="caution">
    <text evidence="12">The sequence shown here is derived from an EMBL/GenBank/DDBJ whole genome shotgun (WGS) entry which is preliminary data.</text>
</comment>
<keyword evidence="4" id="KW-0813">Transport</keyword>
<keyword evidence="6" id="KW-0145">Chemotaxis</keyword>
<comment type="similarity">
    <text evidence="2">Belongs to the FliJ family.</text>
</comment>
<dbReference type="InterPro" id="IPR052570">
    <property type="entry name" value="FliJ"/>
</dbReference>
<keyword evidence="12" id="KW-0966">Cell projection</keyword>
<evidence type="ECO:0000256" key="4">
    <source>
        <dbReference type="ARBA" id="ARBA00022448"/>
    </source>
</evidence>
<reference evidence="13" key="1">
    <citation type="journal article" date="2019" name="Int. J. Syst. Evol. Microbiol.">
        <title>The Global Catalogue of Microorganisms (GCM) 10K type strain sequencing project: providing services to taxonomists for standard genome sequencing and annotation.</title>
        <authorList>
            <consortium name="The Broad Institute Genomics Platform"/>
            <consortium name="The Broad Institute Genome Sequencing Center for Infectious Disease"/>
            <person name="Wu L."/>
            <person name="Ma J."/>
        </authorList>
    </citation>
    <scope>NUCLEOTIDE SEQUENCE [LARGE SCALE GENOMIC DNA]</scope>
    <source>
        <strain evidence="13">KCTC 52141</strain>
    </source>
</reference>
<accession>A0ABV7HMR5</accession>
<dbReference type="EMBL" id="JBHRTL010000006">
    <property type="protein sequence ID" value="MFC3155119.1"/>
    <property type="molecule type" value="Genomic_DNA"/>
</dbReference>
<comment type="subcellular location">
    <subcellularLocation>
        <location evidence="1">Cell membrane</location>
        <topology evidence="1">Peripheral membrane protein</topology>
        <orientation evidence="1">Cytoplasmic side</orientation>
    </subcellularLocation>
</comment>
<keyword evidence="7" id="KW-1005">Bacterial flagellum biogenesis</keyword>
<evidence type="ECO:0000313" key="12">
    <source>
        <dbReference type="EMBL" id="MFC3155119.1"/>
    </source>
</evidence>
<evidence type="ECO:0000256" key="5">
    <source>
        <dbReference type="ARBA" id="ARBA00022475"/>
    </source>
</evidence>
<keyword evidence="9" id="KW-0472">Membrane</keyword>
<keyword evidence="10" id="KW-1006">Bacterial flagellum protein export</keyword>
<dbReference type="NCBIfam" id="TIGR02473">
    <property type="entry name" value="flagell_FliJ"/>
    <property type="match status" value="1"/>
</dbReference>
<dbReference type="Pfam" id="PF02050">
    <property type="entry name" value="FliJ"/>
    <property type="match status" value="1"/>
</dbReference>
<evidence type="ECO:0000256" key="2">
    <source>
        <dbReference type="ARBA" id="ARBA00010004"/>
    </source>
</evidence>
<proteinExistence type="inferred from homology"/>
<keyword evidence="12" id="KW-0969">Cilium</keyword>
<keyword evidence="5" id="KW-1003">Cell membrane</keyword>
<gene>
    <name evidence="12" type="primary">fliJ</name>
    <name evidence="12" type="ORF">ACFOEB_07890</name>
</gene>
<evidence type="ECO:0000256" key="8">
    <source>
        <dbReference type="ARBA" id="ARBA00022927"/>
    </source>
</evidence>
<feature type="coiled-coil region" evidence="11">
    <location>
        <begin position="74"/>
        <end position="144"/>
    </location>
</feature>
<keyword evidence="12" id="KW-0282">Flagellum</keyword>
<evidence type="ECO:0000313" key="13">
    <source>
        <dbReference type="Proteomes" id="UP001595548"/>
    </source>
</evidence>
<dbReference type="Gene3D" id="1.10.287.1700">
    <property type="match status" value="1"/>
</dbReference>
<dbReference type="RefSeq" id="WP_382415675.1">
    <property type="nucleotide sequence ID" value="NZ_AP031500.1"/>
</dbReference>
<keyword evidence="11" id="KW-0175">Coiled coil</keyword>
<keyword evidence="8" id="KW-0653">Protein transport</keyword>
<dbReference type="PANTHER" id="PTHR38786">
    <property type="entry name" value="FLAGELLAR FLIJ PROTEIN"/>
    <property type="match status" value="1"/>
</dbReference>
<protein>
    <recommendedName>
        <fullName evidence="3">Flagellar FliJ protein</fullName>
    </recommendedName>
</protein>
<name>A0ABV7HMR5_9GAMM</name>
<evidence type="ECO:0000256" key="1">
    <source>
        <dbReference type="ARBA" id="ARBA00004413"/>
    </source>
</evidence>
<dbReference type="InterPro" id="IPR053716">
    <property type="entry name" value="Flag_assembly_chemotaxis_eff"/>
</dbReference>
<evidence type="ECO:0000256" key="9">
    <source>
        <dbReference type="ARBA" id="ARBA00023136"/>
    </source>
</evidence>
<keyword evidence="13" id="KW-1185">Reference proteome</keyword>